<name>A0A6B3NFT2_9CYAN</name>
<organism evidence="3">
    <name type="scientific">Symploca sp. SIO1C4</name>
    <dbReference type="NCBI Taxonomy" id="2607765"/>
    <lineage>
        <taxon>Bacteria</taxon>
        <taxon>Bacillati</taxon>
        <taxon>Cyanobacteriota</taxon>
        <taxon>Cyanophyceae</taxon>
        <taxon>Coleofasciculales</taxon>
        <taxon>Coleofasciculaceae</taxon>
        <taxon>Symploca</taxon>
    </lineage>
</organism>
<feature type="signal peptide" evidence="2">
    <location>
        <begin position="1"/>
        <end position="20"/>
    </location>
</feature>
<comment type="caution">
    <text evidence="3">The sequence shown here is derived from an EMBL/GenBank/DDBJ whole genome shotgun (WGS) entry which is preliminary data.</text>
</comment>
<keyword evidence="2" id="KW-0732">Signal</keyword>
<evidence type="ECO:0000256" key="2">
    <source>
        <dbReference type="SAM" id="SignalP"/>
    </source>
</evidence>
<sequence length="92" mass="9991">MNSAIIKVAIVIVLARFTTACTSTEANPGNQGQTVSPETMEFTPQQANQPPVEPFLSQQTTRQNPNSQIKKDAANAASPEQIEAQQPIRALW</sequence>
<feature type="region of interest" description="Disordered" evidence="1">
    <location>
        <begin position="22"/>
        <end position="92"/>
    </location>
</feature>
<gene>
    <name evidence="3" type="ORF">F6J89_23555</name>
</gene>
<dbReference type="AlphaFoldDB" id="A0A6B3NFT2"/>
<protein>
    <submittedName>
        <fullName evidence="3">Uncharacterized protein</fullName>
    </submittedName>
</protein>
<evidence type="ECO:0000313" key="3">
    <source>
        <dbReference type="EMBL" id="NER30513.1"/>
    </source>
</evidence>
<evidence type="ECO:0000256" key="1">
    <source>
        <dbReference type="SAM" id="MobiDB-lite"/>
    </source>
</evidence>
<proteinExistence type="predicted"/>
<accession>A0A6B3NFT2</accession>
<feature type="compositionally biased region" description="Polar residues" evidence="1">
    <location>
        <begin position="22"/>
        <end position="49"/>
    </location>
</feature>
<feature type="compositionally biased region" description="Polar residues" evidence="1">
    <location>
        <begin position="56"/>
        <end position="68"/>
    </location>
</feature>
<reference evidence="3" key="1">
    <citation type="submission" date="2019-11" db="EMBL/GenBank/DDBJ databases">
        <title>Genomic insights into an expanded diversity of filamentous marine cyanobacteria reveals the extraordinary biosynthetic potential of Moorea and Okeania.</title>
        <authorList>
            <person name="Ferreira Leao T."/>
            <person name="Wang M."/>
            <person name="Moss N."/>
            <person name="Da Silva R."/>
            <person name="Sanders J."/>
            <person name="Nurk S."/>
            <person name="Gurevich A."/>
            <person name="Humphrey G."/>
            <person name="Reher R."/>
            <person name="Zhu Q."/>
            <person name="Belda-Ferre P."/>
            <person name="Glukhov E."/>
            <person name="Rex R."/>
            <person name="Dorrestein P.C."/>
            <person name="Knight R."/>
            <person name="Pevzner P."/>
            <person name="Gerwick W.H."/>
            <person name="Gerwick L."/>
        </authorList>
    </citation>
    <scope>NUCLEOTIDE SEQUENCE</scope>
    <source>
        <strain evidence="3">SIO1C4</strain>
    </source>
</reference>
<dbReference type="EMBL" id="JAAHFQ010000576">
    <property type="protein sequence ID" value="NER30513.1"/>
    <property type="molecule type" value="Genomic_DNA"/>
</dbReference>
<feature type="chain" id="PRO_5025585014" evidence="2">
    <location>
        <begin position="21"/>
        <end position="92"/>
    </location>
</feature>